<dbReference type="Pfam" id="PF02677">
    <property type="entry name" value="QueH"/>
    <property type="match status" value="1"/>
</dbReference>
<proteinExistence type="predicted"/>
<protein>
    <recommendedName>
        <fullName evidence="3">Queuosine biosynthesis protein QueH</fullName>
    </recommendedName>
</protein>
<organism evidence="1 2">
    <name type="scientific">Paenibacillus campinasensis</name>
    <dbReference type="NCBI Taxonomy" id="66347"/>
    <lineage>
        <taxon>Bacteria</taxon>
        <taxon>Bacillati</taxon>
        <taxon>Bacillota</taxon>
        <taxon>Bacilli</taxon>
        <taxon>Bacillales</taxon>
        <taxon>Paenibacillaceae</taxon>
        <taxon>Paenibacillus</taxon>
    </lineage>
</organism>
<keyword evidence="2" id="KW-1185">Reference proteome</keyword>
<reference evidence="1 2" key="1">
    <citation type="submission" date="2019-11" db="EMBL/GenBank/DDBJ databases">
        <title>Draft genome sequences of five Paenibacillus species of dairy origin.</title>
        <authorList>
            <person name="Olajide A.M."/>
            <person name="Chen S."/>
            <person name="Lapointe G."/>
        </authorList>
    </citation>
    <scope>NUCLEOTIDE SEQUENCE [LARGE SCALE GENOMIC DNA]</scope>
    <source>
        <strain evidence="1 2">3CS1</strain>
    </source>
</reference>
<accession>A0ABW9T8F1</accession>
<dbReference type="InterPro" id="IPR003828">
    <property type="entry name" value="QueH"/>
</dbReference>
<dbReference type="RefSeq" id="WP_413773648.1">
    <property type="nucleotide sequence ID" value="NZ_WOAA01000050.1"/>
</dbReference>
<evidence type="ECO:0000313" key="2">
    <source>
        <dbReference type="Proteomes" id="UP000435177"/>
    </source>
</evidence>
<name>A0ABW9T8F1_9BACL</name>
<gene>
    <name evidence="1" type="ORF">GNP94_23960</name>
</gene>
<evidence type="ECO:0008006" key="3">
    <source>
        <dbReference type="Google" id="ProtNLM"/>
    </source>
</evidence>
<comment type="caution">
    <text evidence="1">The sequence shown here is derived from an EMBL/GenBank/DDBJ whole genome shotgun (WGS) entry which is preliminary data.</text>
</comment>
<dbReference type="Proteomes" id="UP000435177">
    <property type="component" value="Unassembled WGS sequence"/>
</dbReference>
<dbReference type="EMBL" id="WOAA01000050">
    <property type="protein sequence ID" value="MUG69013.1"/>
    <property type="molecule type" value="Genomic_DNA"/>
</dbReference>
<sequence>MRCQILVKRIQKNNEYKRSIEIYKEYDIFRQCYCSCVFVANQQGIDIVCKAIPNNQENDLKNFCLM</sequence>
<evidence type="ECO:0000313" key="1">
    <source>
        <dbReference type="EMBL" id="MUG69013.1"/>
    </source>
</evidence>